<evidence type="ECO:0000313" key="5">
    <source>
        <dbReference type="Proteomes" id="UP000619293"/>
    </source>
</evidence>
<dbReference type="InterPro" id="IPR000719">
    <property type="entry name" value="Prot_kinase_dom"/>
</dbReference>
<evidence type="ECO:0000256" key="2">
    <source>
        <dbReference type="SAM" id="Phobius"/>
    </source>
</evidence>
<dbReference type="SUPFAM" id="SSF56112">
    <property type="entry name" value="Protein kinase-like (PK-like)"/>
    <property type="match status" value="1"/>
</dbReference>
<dbReference type="PROSITE" id="PS50011">
    <property type="entry name" value="PROTEIN_KINASE_DOM"/>
    <property type="match status" value="1"/>
</dbReference>
<dbReference type="RefSeq" id="WP_342355590.1">
    <property type="nucleotide sequence ID" value="NZ_BAAALB010000016.1"/>
</dbReference>
<evidence type="ECO:0000259" key="3">
    <source>
        <dbReference type="PROSITE" id="PS50011"/>
    </source>
</evidence>
<keyword evidence="2" id="KW-0472">Membrane</keyword>
<name>A0A8J3JUW3_9ACTN</name>
<comment type="caution">
    <text evidence="4">The sequence shown here is derived from an EMBL/GenBank/DDBJ whole genome shotgun (WGS) entry which is preliminary data.</text>
</comment>
<dbReference type="InterPro" id="IPR011009">
    <property type="entry name" value="Kinase-like_dom_sf"/>
</dbReference>
<organism evidence="4 5">
    <name type="scientific">Catellatospora chokoriensis</name>
    <dbReference type="NCBI Taxonomy" id="310353"/>
    <lineage>
        <taxon>Bacteria</taxon>
        <taxon>Bacillati</taxon>
        <taxon>Actinomycetota</taxon>
        <taxon>Actinomycetes</taxon>
        <taxon>Micromonosporales</taxon>
        <taxon>Micromonosporaceae</taxon>
        <taxon>Catellatospora</taxon>
    </lineage>
</organism>
<dbReference type="GO" id="GO:0004672">
    <property type="term" value="F:protein kinase activity"/>
    <property type="evidence" value="ECO:0007669"/>
    <property type="project" value="InterPro"/>
</dbReference>
<feature type="transmembrane region" description="Helical" evidence="2">
    <location>
        <begin position="546"/>
        <end position="566"/>
    </location>
</feature>
<dbReference type="Proteomes" id="UP000619293">
    <property type="component" value="Unassembled WGS sequence"/>
</dbReference>
<dbReference type="AlphaFoldDB" id="A0A8J3JUW3"/>
<keyword evidence="2" id="KW-0812">Transmembrane</keyword>
<feature type="compositionally biased region" description="Low complexity" evidence="1">
    <location>
        <begin position="443"/>
        <end position="458"/>
    </location>
</feature>
<reference evidence="4 5" key="1">
    <citation type="submission" date="2021-01" db="EMBL/GenBank/DDBJ databases">
        <title>Whole genome shotgun sequence of Catellatospora chokoriensis NBRC 107358.</title>
        <authorList>
            <person name="Komaki H."/>
            <person name="Tamura T."/>
        </authorList>
    </citation>
    <scope>NUCLEOTIDE SEQUENCE [LARGE SCALE GENOMIC DNA]</scope>
    <source>
        <strain evidence="4 5">NBRC 107358</strain>
    </source>
</reference>
<gene>
    <name evidence="4" type="ORF">Cch02nite_49460</name>
</gene>
<dbReference type="Gene3D" id="1.10.510.10">
    <property type="entry name" value="Transferase(Phosphotransferase) domain 1"/>
    <property type="match status" value="1"/>
</dbReference>
<keyword evidence="2" id="KW-1133">Transmembrane helix</keyword>
<proteinExistence type="predicted"/>
<feature type="domain" description="Protein kinase" evidence="3">
    <location>
        <begin position="32"/>
        <end position="305"/>
    </location>
</feature>
<dbReference type="EMBL" id="BONG01000033">
    <property type="protein sequence ID" value="GIF91502.1"/>
    <property type="molecule type" value="Genomic_DNA"/>
</dbReference>
<dbReference type="GO" id="GO:0005524">
    <property type="term" value="F:ATP binding"/>
    <property type="evidence" value="ECO:0007669"/>
    <property type="project" value="InterPro"/>
</dbReference>
<evidence type="ECO:0000256" key="1">
    <source>
        <dbReference type="SAM" id="MobiDB-lite"/>
    </source>
</evidence>
<feature type="compositionally biased region" description="Pro residues" evidence="1">
    <location>
        <begin position="486"/>
        <end position="510"/>
    </location>
</feature>
<evidence type="ECO:0000313" key="4">
    <source>
        <dbReference type="EMBL" id="GIF91502.1"/>
    </source>
</evidence>
<sequence length="571" mass="61936">MPDRVAYRDALLAPAAAFTDARLRHGQAQKSPLGQPVAASGAFAVTFTINHSGRRYAVRCFTQHRPQLADRYQAVTEFVRTGKLDFLVPVDYLPGGIRVSDNPWPVVVMPWIDGTCLNDWVDDNLHHTAALDHVRRRISEAVDTLAARGAAHGDLQHGNILVLPDGSIRLIDYDGMYLPTLAKLGAAERGHRNYQHPERSQQYDGTIDSFAAAVIGLSLTALTHEPKLWNDFNHGDNLIFTAADFANPSESAVFDRLERIPSIAEPARRLRDACRVPYEQVPDVLNGRAAAPRTTARPVVQPLWLTGPQVLEATERDVLLSLNGTEVTVVGRITAVKTMTLARGGTFSFVNFGDYRQAAFTVVLWNKVRPSVARNIGDPDSLPGSYISVTGHLTQYHRPGGLAQPQIELQHARAMRVITAADANSLLRGTKVNPLIPQPNTPPSRQQATSTQPSTPTAPRQPPAIPTTPSTKRYADVFSSKNTPTAPVPPLPPFLSPAPPATRPTVPAGPAPTQRSQPAPVRHTTSRPIPSSPNPASKPADEETSWNFVVGAITAIGALLMIIICLSSTLR</sequence>
<protein>
    <recommendedName>
        <fullName evidence="3">Protein kinase domain-containing protein</fullName>
    </recommendedName>
</protein>
<keyword evidence="5" id="KW-1185">Reference proteome</keyword>
<accession>A0A8J3JUW3</accession>
<feature type="region of interest" description="Disordered" evidence="1">
    <location>
        <begin position="431"/>
        <end position="542"/>
    </location>
</feature>